<keyword evidence="2 6" id="KW-0812">Transmembrane</keyword>
<dbReference type="Proteomes" id="UP000678499">
    <property type="component" value="Unassembled WGS sequence"/>
</dbReference>
<reference evidence="8" key="1">
    <citation type="submission" date="2020-11" db="EMBL/GenBank/DDBJ databases">
        <authorList>
            <person name="Tran Van P."/>
        </authorList>
    </citation>
    <scope>NUCLEOTIDE SEQUENCE</scope>
</reference>
<evidence type="ECO:0000256" key="5">
    <source>
        <dbReference type="SAM" id="MobiDB-lite"/>
    </source>
</evidence>
<dbReference type="InterPro" id="IPR011701">
    <property type="entry name" value="MFS"/>
</dbReference>
<feature type="region of interest" description="Disordered" evidence="5">
    <location>
        <begin position="94"/>
        <end position="117"/>
    </location>
</feature>
<proteinExistence type="predicted"/>
<accession>A0A7R9C1T9</accession>
<dbReference type="EMBL" id="OA890945">
    <property type="protein sequence ID" value="CAD7284605.1"/>
    <property type="molecule type" value="Genomic_DNA"/>
</dbReference>
<dbReference type="SUPFAM" id="SSF103473">
    <property type="entry name" value="MFS general substrate transporter"/>
    <property type="match status" value="1"/>
</dbReference>
<dbReference type="GO" id="GO:0022857">
    <property type="term" value="F:transmembrane transporter activity"/>
    <property type="evidence" value="ECO:0007669"/>
    <property type="project" value="InterPro"/>
</dbReference>
<keyword evidence="9" id="KW-1185">Reference proteome</keyword>
<dbReference type="InterPro" id="IPR020846">
    <property type="entry name" value="MFS_dom"/>
</dbReference>
<sequence length="117" mass="12675">MMLLIITVSAVGADYSGTAPNVQDLCPNFSGTGFGIINVAYTLAAIISPLLSGAILKGQQSLKSWGTVFQIAGVVYILVTVIYIIMGSAEEQEWNNYDEKEQERKRKSKTQAKESAL</sequence>
<evidence type="ECO:0000256" key="3">
    <source>
        <dbReference type="ARBA" id="ARBA00022989"/>
    </source>
</evidence>
<dbReference type="PANTHER" id="PTHR11662">
    <property type="entry name" value="SOLUTE CARRIER FAMILY 17"/>
    <property type="match status" value="1"/>
</dbReference>
<dbReference type="GO" id="GO:0006820">
    <property type="term" value="P:monoatomic anion transport"/>
    <property type="evidence" value="ECO:0007669"/>
    <property type="project" value="TreeGrafter"/>
</dbReference>
<evidence type="ECO:0000256" key="2">
    <source>
        <dbReference type="ARBA" id="ARBA00022692"/>
    </source>
</evidence>
<dbReference type="PROSITE" id="PS50850">
    <property type="entry name" value="MFS"/>
    <property type="match status" value="1"/>
</dbReference>
<dbReference type="AlphaFoldDB" id="A0A7R9C1T9"/>
<comment type="subcellular location">
    <subcellularLocation>
        <location evidence="1">Membrane</location>
        <topology evidence="1">Multi-pass membrane protein</topology>
    </subcellularLocation>
</comment>
<dbReference type="EMBL" id="CAJPEX010008908">
    <property type="protein sequence ID" value="CAG0924757.1"/>
    <property type="molecule type" value="Genomic_DNA"/>
</dbReference>
<protein>
    <recommendedName>
        <fullName evidence="7">Major facilitator superfamily (MFS) profile domain-containing protein</fullName>
    </recommendedName>
</protein>
<evidence type="ECO:0000256" key="1">
    <source>
        <dbReference type="ARBA" id="ARBA00004141"/>
    </source>
</evidence>
<dbReference type="InterPro" id="IPR036259">
    <property type="entry name" value="MFS_trans_sf"/>
</dbReference>
<dbReference type="InterPro" id="IPR050382">
    <property type="entry name" value="MFS_Na/Anion_cotransporter"/>
</dbReference>
<organism evidence="8">
    <name type="scientific">Notodromas monacha</name>
    <dbReference type="NCBI Taxonomy" id="399045"/>
    <lineage>
        <taxon>Eukaryota</taxon>
        <taxon>Metazoa</taxon>
        <taxon>Ecdysozoa</taxon>
        <taxon>Arthropoda</taxon>
        <taxon>Crustacea</taxon>
        <taxon>Oligostraca</taxon>
        <taxon>Ostracoda</taxon>
        <taxon>Podocopa</taxon>
        <taxon>Podocopida</taxon>
        <taxon>Cypridocopina</taxon>
        <taxon>Cypridoidea</taxon>
        <taxon>Cyprididae</taxon>
        <taxon>Notodromas</taxon>
    </lineage>
</organism>
<dbReference type="GO" id="GO:0016020">
    <property type="term" value="C:membrane"/>
    <property type="evidence" value="ECO:0007669"/>
    <property type="project" value="UniProtKB-SubCell"/>
</dbReference>
<evidence type="ECO:0000313" key="8">
    <source>
        <dbReference type="EMBL" id="CAD7284605.1"/>
    </source>
</evidence>
<dbReference type="Gene3D" id="1.20.1250.20">
    <property type="entry name" value="MFS general substrate transporter like domains"/>
    <property type="match status" value="1"/>
</dbReference>
<keyword evidence="4 6" id="KW-0472">Membrane</keyword>
<evidence type="ECO:0000256" key="6">
    <source>
        <dbReference type="SAM" id="Phobius"/>
    </source>
</evidence>
<dbReference type="Pfam" id="PF07690">
    <property type="entry name" value="MFS_1"/>
    <property type="match status" value="1"/>
</dbReference>
<feature type="domain" description="Major facilitator superfamily (MFS) profile" evidence="7">
    <location>
        <begin position="1"/>
        <end position="117"/>
    </location>
</feature>
<feature type="transmembrane region" description="Helical" evidence="6">
    <location>
        <begin position="34"/>
        <end position="56"/>
    </location>
</feature>
<evidence type="ECO:0000313" key="9">
    <source>
        <dbReference type="Proteomes" id="UP000678499"/>
    </source>
</evidence>
<keyword evidence="3 6" id="KW-1133">Transmembrane helix</keyword>
<gene>
    <name evidence="8" type="ORF">NMOB1V02_LOCUS12210</name>
</gene>
<evidence type="ECO:0000256" key="4">
    <source>
        <dbReference type="ARBA" id="ARBA00023136"/>
    </source>
</evidence>
<dbReference type="PANTHER" id="PTHR11662:SF399">
    <property type="entry name" value="FI19708P1-RELATED"/>
    <property type="match status" value="1"/>
</dbReference>
<evidence type="ECO:0000259" key="7">
    <source>
        <dbReference type="PROSITE" id="PS50850"/>
    </source>
</evidence>
<feature type="transmembrane region" description="Helical" evidence="6">
    <location>
        <begin position="68"/>
        <end position="86"/>
    </location>
</feature>
<name>A0A7R9C1T9_9CRUS</name>